<evidence type="ECO:0000259" key="10">
    <source>
        <dbReference type="PROSITE" id="PS50002"/>
    </source>
</evidence>
<keyword evidence="1 8" id="KW-0728">SH3 domain</keyword>
<evidence type="ECO:0000256" key="6">
    <source>
        <dbReference type="ARBA" id="ARBA00040640"/>
    </source>
</evidence>
<evidence type="ECO:0000256" key="3">
    <source>
        <dbReference type="ARBA" id="ARBA00023043"/>
    </source>
</evidence>
<dbReference type="Pfam" id="PF00018">
    <property type="entry name" value="SH3_1"/>
    <property type="match status" value="2"/>
</dbReference>
<dbReference type="SUPFAM" id="SSF55550">
    <property type="entry name" value="SH2 domain"/>
    <property type="match status" value="1"/>
</dbReference>
<dbReference type="SMART" id="SM00252">
    <property type="entry name" value="SH2"/>
    <property type="match status" value="1"/>
</dbReference>
<evidence type="ECO:0000256" key="8">
    <source>
        <dbReference type="PROSITE-ProRule" id="PRU00192"/>
    </source>
</evidence>
<dbReference type="InterPro" id="IPR000980">
    <property type="entry name" value="SH2"/>
</dbReference>
<dbReference type="InterPro" id="IPR036860">
    <property type="entry name" value="SH2_dom_sf"/>
</dbReference>
<evidence type="ECO:0000256" key="1">
    <source>
        <dbReference type="ARBA" id="ARBA00022443"/>
    </source>
</evidence>
<dbReference type="GeneTree" id="ENSGT00940000157307"/>
<evidence type="ECO:0000313" key="11">
    <source>
        <dbReference type="Ensembl" id="ENSDLAP00005006913.1"/>
    </source>
</evidence>
<evidence type="ECO:0000256" key="4">
    <source>
        <dbReference type="ARBA" id="ARBA00023288"/>
    </source>
</evidence>
<dbReference type="PRINTS" id="PR00452">
    <property type="entry name" value="SH3DOMAIN"/>
</dbReference>
<dbReference type="InterPro" id="IPR043539">
    <property type="entry name" value="Grb2-like"/>
</dbReference>
<dbReference type="InterPro" id="IPR036028">
    <property type="entry name" value="SH3-like_dom_sf"/>
</dbReference>
<dbReference type="PRINTS" id="PR00401">
    <property type="entry name" value="SH2DOMAIN"/>
</dbReference>
<keyword evidence="3" id="KW-0040">ANK repeat</keyword>
<dbReference type="SUPFAM" id="SSF50044">
    <property type="entry name" value="SH3-domain"/>
    <property type="match status" value="2"/>
</dbReference>
<sequence length="228" mass="26255">MEATAKYDYKATADDELSFKKGEQLKILQTSGNWYKAELNGVEGFVPQNFINMHLPSWYQEDSTRSDAQQKLMSEPVGAFLIRGSQTATLGNFSISVRHAADVQHFKVMRDSRGQYYLWSQKFPSLNQLVEYYKKNSISKHCPIFLQEMEQQVGNLLIETYVRQVHSLQSSSTLKVRALYSFHAEEMDELEFSAGDIIKVLDCSDPAWWRGELRDKTGLFPTNYTKPI</sequence>
<evidence type="ECO:0000256" key="7">
    <source>
        <dbReference type="PROSITE-ProRule" id="PRU00191"/>
    </source>
</evidence>
<protein>
    <recommendedName>
        <fullName evidence="6">Osteoclast-stimulating factor 1</fullName>
    </recommendedName>
</protein>
<comment type="function">
    <text evidence="5">Induces bone resorption, acting probably through a signaling cascade which results in the secretion of factor(s) enhancing osteoclast formation and activity.</text>
</comment>
<dbReference type="Gene3D" id="3.30.505.10">
    <property type="entry name" value="SH2 domain"/>
    <property type="match status" value="1"/>
</dbReference>
<reference evidence="11" key="2">
    <citation type="submission" date="2025-09" db="UniProtKB">
        <authorList>
            <consortium name="Ensembl"/>
        </authorList>
    </citation>
    <scope>IDENTIFICATION</scope>
</reference>
<evidence type="ECO:0000259" key="9">
    <source>
        <dbReference type="PROSITE" id="PS50001"/>
    </source>
</evidence>
<keyword evidence="4" id="KW-0449">Lipoprotein</keyword>
<dbReference type="SMART" id="SM00326">
    <property type="entry name" value="SH3"/>
    <property type="match status" value="2"/>
</dbReference>
<keyword evidence="12" id="KW-1185">Reference proteome</keyword>
<dbReference type="Pfam" id="PF00017">
    <property type="entry name" value="SH2"/>
    <property type="match status" value="1"/>
</dbReference>
<evidence type="ECO:0000313" key="12">
    <source>
        <dbReference type="Proteomes" id="UP000694389"/>
    </source>
</evidence>
<keyword evidence="2 7" id="KW-0727">SH2 domain</keyword>
<organism evidence="11 12">
    <name type="scientific">Dicentrarchus labrax</name>
    <name type="common">European seabass</name>
    <name type="synonym">Morone labrax</name>
    <dbReference type="NCBI Taxonomy" id="13489"/>
    <lineage>
        <taxon>Eukaryota</taxon>
        <taxon>Metazoa</taxon>
        <taxon>Chordata</taxon>
        <taxon>Craniata</taxon>
        <taxon>Vertebrata</taxon>
        <taxon>Euteleostomi</taxon>
        <taxon>Actinopterygii</taxon>
        <taxon>Neopterygii</taxon>
        <taxon>Teleostei</taxon>
        <taxon>Neoteleostei</taxon>
        <taxon>Acanthomorphata</taxon>
        <taxon>Eupercaria</taxon>
        <taxon>Moronidae</taxon>
        <taxon>Dicentrarchus</taxon>
    </lineage>
</organism>
<dbReference type="PROSITE" id="PS50002">
    <property type="entry name" value="SH3"/>
    <property type="match status" value="2"/>
</dbReference>
<feature type="domain" description="SH3" evidence="10">
    <location>
        <begin position="171"/>
        <end position="228"/>
    </location>
</feature>
<proteinExistence type="predicted"/>
<feature type="domain" description="SH2" evidence="9">
    <location>
        <begin position="58"/>
        <end position="153"/>
    </location>
</feature>
<dbReference type="Ensembl" id="ENSDLAT00005007492.2">
    <property type="protein sequence ID" value="ENSDLAP00005006913.1"/>
    <property type="gene ID" value="ENSDLAG00005003585.2"/>
</dbReference>
<accession>A0A8C4DUS9</accession>
<dbReference type="PRINTS" id="PR00499">
    <property type="entry name" value="P67PHOX"/>
</dbReference>
<name>A0A8C4DUS9_DICLA</name>
<reference evidence="11" key="1">
    <citation type="submission" date="2025-08" db="UniProtKB">
        <authorList>
            <consortium name="Ensembl"/>
        </authorList>
    </citation>
    <scope>IDENTIFICATION</scope>
</reference>
<feature type="domain" description="SH3" evidence="10">
    <location>
        <begin position="1"/>
        <end position="56"/>
    </location>
</feature>
<dbReference type="PROSITE" id="PS50001">
    <property type="entry name" value="SH2"/>
    <property type="match status" value="1"/>
</dbReference>
<dbReference type="Gene3D" id="2.30.30.40">
    <property type="entry name" value="SH3 Domains"/>
    <property type="match status" value="2"/>
</dbReference>
<dbReference type="InterPro" id="IPR001452">
    <property type="entry name" value="SH3_domain"/>
</dbReference>
<dbReference type="AlphaFoldDB" id="A0A8C4DUS9"/>
<dbReference type="PANTHER" id="PTHR46037">
    <property type="entry name" value="PROTEIN ENHANCER OF SEVENLESS 2B"/>
    <property type="match status" value="1"/>
</dbReference>
<evidence type="ECO:0000256" key="2">
    <source>
        <dbReference type="ARBA" id="ARBA00022999"/>
    </source>
</evidence>
<dbReference type="Proteomes" id="UP000694389">
    <property type="component" value="Unassembled WGS sequence"/>
</dbReference>
<dbReference type="FunFam" id="2.30.30.40:FF:000072">
    <property type="entry name" value="Unconventional Myosin IB"/>
    <property type="match status" value="1"/>
</dbReference>
<dbReference type="CDD" id="cd09941">
    <property type="entry name" value="SH2_Grb2_like"/>
    <property type="match status" value="1"/>
</dbReference>
<evidence type="ECO:0000256" key="5">
    <source>
        <dbReference type="ARBA" id="ARBA00037432"/>
    </source>
</evidence>